<keyword evidence="2" id="KW-1185">Reference proteome</keyword>
<organism evidence="1 2">
    <name type="scientific">Salipiger thiooxidans</name>
    <dbReference type="NCBI Taxonomy" id="282683"/>
    <lineage>
        <taxon>Bacteria</taxon>
        <taxon>Pseudomonadati</taxon>
        <taxon>Pseudomonadota</taxon>
        <taxon>Alphaproteobacteria</taxon>
        <taxon>Rhodobacterales</taxon>
        <taxon>Roseobacteraceae</taxon>
        <taxon>Salipiger</taxon>
    </lineage>
</organism>
<dbReference type="InterPro" id="IPR050275">
    <property type="entry name" value="PGM_Phosphatase"/>
</dbReference>
<gene>
    <name evidence="1" type="ORF">SAMN04488105_102376</name>
</gene>
<dbReference type="GO" id="GO:0005737">
    <property type="term" value="C:cytoplasm"/>
    <property type="evidence" value="ECO:0007669"/>
    <property type="project" value="TreeGrafter"/>
</dbReference>
<accession>A0A1G7BTN6</accession>
<dbReference type="SMART" id="SM00855">
    <property type="entry name" value="PGAM"/>
    <property type="match status" value="1"/>
</dbReference>
<dbReference type="Proteomes" id="UP000198994">
    <property type="component" value="Unassembled WGS sequence"/>
</dbReference>
<dbReference type="CDD" id="cd07067">
    <property type="entry name" value="HP_PGM_like"/>
    <property type="match status" value="1"/>
</dbReference>
<dbReference type="RefSeq" id="WP_008884261.1">
    <property type="nucleotide sequence ID" value="NZ_FNAV01000002.1"/>
</dbReference>
<dbReference type="AlphaFoldDB" id="A0A1G7BTN6"/>
<dbReference type="STRING" id="282683.SAMN04488105_102376"/>
<name>A0A1G7BTN6_9RHOB</name>
<dbReference type="InterPro" id="IPR013078">
    <property type="entry name" value="His_Pase_superF_clade-1"/>
</dbReference>
<evidence type="ECO:0000313" key="2">
    <source>
        <dbReference type="Proteomes" id="UP000198994"/>
    </source>
</evidence>
<evidence type="ECO:0000313" key="1">
    <source>
        <dbReference type="EMBL" id="SDE30332.1"/>
    </source>
</evidence>
<proteinExistence type="predicted"/>
<dbReference type="GO" id="GO:0016791">
    <property type="term" value="F:phosphatase activity"/>
    <property type="evidence" value="ECO:0007669"/>
    <property type="project" value="TreeGrafter"/>
</dbReference>
<dbReference type="PANTHER" id="PTHR48100:SF1">
    <property type="entry name" value="HISTIDINE PHOSPHATASE FAMILY PROTEIN-RELATED"/>
    <property type="match status" value="1"/>
</dbReference>
<dbReference type="Gene3D" id="3.40.50.1240">
    <property type="entry name" value="Phosphoglycerate mutase-like"/>
    <property type="match status" value="1"/>
</dbReference>
<dbReference type="SUPFAM" id="SSF53254">
    <property type="entry name" value="Phosphoglycerate mutase-like"/>
    <property type="match status" value="1"/>
</dbReference>
<dbReference type="EMBL" id="FNAV01000002">
    <property type="protein sequence ID" value="SDE30332.1"/>
    <property type="molecule type" value="Genomic_DNA"/>
</dbReference>
<sequence length="217" mass="23702">MSHVTLVRHGQANTEARDELSYDRLSELGHQQARWLGEHMRATGEVFARAYCGTLRRHRETFAGMDTGLEPVVDARLNELEYFTMAQLYAEQHGVTLPSDREGFILHLPQLFTVWSEGGLEGAPESFADFEARVSEVLQEIAAGEGRALVVTSGGLIGFAMRSCMGLGMGALAHACLAVENSSVHRIQPLATGLAVTQFNAVPHLEVAGRAYARTHL</sequence>
<dbReference type="OrthoDB" id="280692at2"/>
<protein>
    <submittedName>
        <fullName evidence="1">Broad specificity phosphatase PhoE</fullName>
    </submittedName>
</protein>
<reference evidence="2" key="1">
    <citation type="submission" date="2016-10" db="EMBL/GenBank/DDBJ databases">
        <authorList>
            <person name="Varghese N."/>
            <person name="Submissions S."/>
        </authorList>
    </citation>
    <scope>NUCLEOTIDE SEQUENCE [LARGE SCALE GENOMIC DNA]</scope>
    <source>
        <strain evidence="2">DSM 10146</strain>
    </source>
</reference>
<dbReference type="InterPro" id="IPR029033">
    <property type="entry name" value="His_PPase_superfam"/>
</dbReference>
<dbReference type="Pfam" id="PF00300">
    <property type="entry name" value="His_Phos_1"/>
    <property type="match status" value="1"/>
</dbReference>
<dbReference type="PANTHER" id="PTHR48100">
    <property type="entry name" value="BROAD-SPECIFICITY PHOSPHATASE YOR283W-RELATED"/>
    <property type="match status" value="1"/>
</dbReference>